<dbReference type="InterPro" id="IPR005252">
    <property type="entry name" value="CoaBC"/>
</dbReference>
<dbReference type="InterPro" id="IPR035929">
    <property type="entry name" value="CoaB-like_sf"/>
</dbReference>
<keyword evidence="8" id="KW-1185">Reference proteome</keyword>
<comment type="function">
    <text evidence="3">Catalyzes two sequential steps in the biosynthesis of coenzyme A. In the first step cysteine is conjugated to 4'-phosphopantothenate to form 4-phosphopantothenoylcysteine. In the second step the latter compound is decarboxylated to form 4'-phosphopantotheine.</text>
</comment>
<dbReference type="RefSeq" id="WP_064725378.1">
    <property type="nucleotide sequence ID" value="NZ_JAIUDH010000001.1"/>
</dbReference>
<feature type="domain" description="DNA/pantothenate metabolism flavoprotein C-terminal" evidence="6">
    <location>
        <begin position="187"/>
        <end position="416"/>
    </location>
</feature>
<dbReference type="SUPFAM" id="SSF102645">
    <property type="entry name" value="CoaB-like"/>
    <property type="match status" value="1"/>
</dbReference>
<dbReference type="Pfam" id="PF04127">
    <property type="entry name" value="DFP"/>
    <property type="match status" value="1"/>
</dbReference>
<evidence type="ECO:0000313" key="7">
    <source>
        <dbReference type="EMBL" id="OAX52025.1"/>
    </source>
</evidence>
<accession>A0A199NT80</accession>
<comment type="cofactor">
    <cofactor evidence="3">
        <name>FMN</name>
        <dbReference type="ChEBI" id="CHEBI:58210"/>
    </cofactor>
    <text evidence="3">Binds 1 FMN per subunit.</text>
</comment>
<comment type="pathway">
    <text evidence="3 4">Cofactor biosynthesis; coenzyme A biosynthesis; CoA from (R)-pantothenate: step 2/5.</text>
</comment>
<comment type="pathway">
    <text evidence="3 4">Cofactor biosynthesis; coenzyme A biosynthesis; CoA from (R)-pantothenate: step 3/5.</text>
</comment>
<dbReference type="PANTHER" id="PTHR14359">
    <property type="entry name" value="HOMO-OLIGOMERIC FLAVIN CONTAINING CYS DECARBOXYLASE FAMILY"/>
    <property type="match status" value="1"/>
</dbReference>
<evidence type="ECO:0000256" key="3">
    <source>
        <dbReference type="HAMAP-Rule" id="MF_02225"/>
    </source>
</evidence>
<dbReference type="Pfam" id="PF02441">
    <property type="entry name" value="Flavoprotein"/>
    <property type="match status" value="1"/>
</dbReference>
<dbReference type="GO" id="GO:0004633">
    <property type="term" value="F:phosphopantothenoylcysteine decarboxylase activity"/>
    <property type="evidence" value="ECO:0007669"/>
    <property type="project" value="UniProtKB-UniRule"/>
</dbReference>
<proteinExistence type="inferred from homology"/>
<dbReference type="GO" id="GO:0046872">
    <property type="term" value="F:metal ion binding"/>
    <property type="evidence" value="ECO:0007669"/>
    <property type="project" value="UniProtKB-KW"/>
</dbReference>
<feature type="binding site" evidence="3">
    <location>
        <position position="339"/>
    </location>
    <ligand>
        <name>CTP</name>
        <dbReference type="ChEBI" id="CHEBI:37563"/>
    </ligand>
</feature>
<comment type="caution">
    <text evidence="3">Lacks conserved residue(s) required for the propagation of feature annotation.</text>
</comment>
<feature type="region of interest" description="Phosphopantothenate--cysteine ligase" evidence="3">
    <location>
        <begin position="191"/>
        <end position="432"/>
    </location>
</feature>
<keyword evidence="2 3" id="KW-0456">Lyase</keyword>
<name>A0A199NT80_9MICC</name>
<comment type="catalytic activity">
    <reaction evidence="3 4">
        <text>(R)-4'-phosphopantothenate + L-cysteine + CTP = N-[(R)-4-phosphopantothenoyl]-L-cysteine + CMP + diphosphate + H(+)</text>
        <dbReference type="Rhea" id="RHEA:19397"/>
        <dbReference type="ChEBI" id="CHEBI:10986"/>
        <dbReference type="ChEBI" id="CHEBI:15378"/>
        <dbReference type="ChEBI" id="CHEBI:33019"/>
        <dbReference type="ChEBI" id="CHEBI:35235"/>
        <dbReference type="ChEBI" id="CHEBI:37563"/>
        <dbReference type="ChEBI" id="CHEBI:59458"/>
        <dbReference type="ChEBI" id="CHEBI:60377"/>
        <dbReference type="EC" id="6.3.2.5"/>
    </reaction>
</comment>
<comment type="cofactor">
    <cofactor evidence="3">
        <name>Mg(2+)</name>
        <dbReference type="ChEBI" id="CHEBI:18420"/>
    </cofactor>
</comment>
<evidence type="ECO:0000256" key="2">
    <source>
        <dbReference type="ARBA" id="ARBA00023239"/>
    </source>
</evidence>
<dbReference type="GO" id="GO:0004632">
    <property type="term" value="F:phosphopantothenate--cysteine ligase activity"/>
    <property type="evidence" value="ECO:0007669"/>
    <property type="project" value="UniProtKB-UniRule"/>
</dbReference>
<dbReference type="EC" id="6.3.2.5" evidence="3"/>
<keyword evidence="1 3" id="KW-0210">Decarboxylase</keyword>
<reference evidence="7" key="1">
    <citation type="submission" date="2016-06" db="EMBL/GenBank/DDBJ databases">
        <title>Identification of putative biosynthetic pathways for the production of bioactive secondary metabolites by the marine actinomycete Kocuria kristinae RUTW2-3.</title>
        <authorList>
            <person name="Waterworth S.C."/>
            <person name="Walmsley T.A."/>
            <person name="Matongo T."/>
            <person name="Davies-Coleman M.T."/>
            <person name="Dorrington R.A."/>
        </authorList>
    </citation>
    <scope>NUCLEOTIDE SEQUENCE [LARGE SCALE GENOMIC DNA]</scope>
    <source>
        <strain evidence="7">RUTW2-3</strain>
    </source>
</reference>
<dbReference type="GO" id="GO:0015937">
    <property type="term" value="P:coenzyme A biosynthetic process"/>
    <property type="evidence" value="ECO:0007669"/>
    <property type="project" value="UniProtKB-UniRule"/>
</dbReference>
<dbReference type="InterPro" id="IPR003382">
    <property type="entry name" value="Flavoprotein"/>
</dbReference>
<evidence type="ECO:0000256" key="4">
    <source>
        <dbReference type="RuleBase" id="RU364078"/>
    </source>
</evidence>
<evidence type="ECO:0000259" key="6">
    <source>
        <dbReference type="Pfam" id="PF04127"/>
    </source>
</evidence>
<evidence type="ECO:0000256" key="1">
    <source>
        <dbReference type="ARBA" id="ARBA00022793"/>
    </source>
</evidence>
<feature type="region of interest" description="Phosphopantothenoylcysteine decarboxylase" evidence="3">
    <location>
        <begin position="1"/>
        <end position="190"/>
    </location>
</feature>
<protein>
    <recommendedName>
        <fullName evidence="3">Coenzyme A biosynthesis bifunctional protein CoaBC</fullName>
    </recommendedName>
    <alternativeName>
        <fullName evidence="3">DNA/pantothenate metabolism flavoprotein</fullName>
    </alternativeName>
    <alternativeName>
        <fullName evidence="3">Phosphopantothenoylcysteine synthetase/decarboxylase</fullName>
        <shortName evidence="3">PPCS-PPCDC</shortName>
    </alternativeName>
    <domain>
        <recommendedName>
            <fullName evidence="3">Phosphopantothenoylcysteine decarboxylase</fullName>
            <shortName evidence="3">PPC decarboxylase</shortName>
            <shortName evidence="3">PPC-DC</shortName>
            <ecNumber evidence="3">4.1.1.36</ecNumber>
        </recommendedName>
        <alternativeName>
            <fullName evidence="3">CoaC</fullName>
        </alternativeName>
    </domain>
    <domain>
        <recommendedName>
            <fullName evidence="3">Phosphopantothenate--cysteine ligase</fullName>
            <ecNumber evidence="3">6.3.2.5</ecNumber>
        </recommendedName>
        <alternativeName>
            <fullName evidence="3">CoaB</fullName>
        </alternativeName>
        <alternativeName>
            <fullName evidence="3">Phosphopantothenoylcysteine synthetase</fullName>
            <shortName evidence="3">PPC synthetase</shortName>
            <shortName evidence="3">PPC-S</shortName>
        </alternativeName>
    </domain>
</protein>
<dbReference type="EC" id="4.1.1.36" evidence="3"/>
<keyword evidence="3" id="KW-0479">Metal-binding</keyword>
<feature type="binding site" evidence="3">
    <location>
        <position position="357"/>
    </location>
    <ligand>
        <name>CTP</name>
        <dbReference type="ChEBI" id="CHEBI:37563"/>
    </ligand>
</feature>
<feature type="domain" description="Flavoprotein" evidence="5">
    <location>
        <begin position="1"/>
        <end position="170"/>
    </location>
</feature>
<dbReference type="NCBIfam" id="TIGR00521">
    <property type="entry name" value="coaBC_dfp"/>
    <property type="match status" value="1"/>
</dbReference>
<dbReference type="GO" id="GO:0010181">
    <property type="term" value="F:FMN binding"/>
    <property type="evidence" value="ECO:0007669"/>
    <property type="project" value="UniProtKB-UniRule"/>
</dbReference>
<dbReference type="HAMAP" id="MF_02225">
    <property type="entry name" value="CoaBC"/>
    <property type="match status" value="1"/>
</dbReference>
<keyword evidence="3" id="KW-0511">Multifunctional enzyme</keyword>
<dbReference type="InterPro" id="IPR007085">
    <property type="entry name" value="DNA/pantothenate-metab_flavo_C"/>
</dbReference>
<dbReference type="Gene3D" id="3.40.50.1950">
    <property type="entry name" value="Flavin prenyltransferase-like"/>
    <property type="match status" value="1"/>
</dbReference>
<dbReference type="Proteomes" id="UP000053171">
    <property type="component" value="Unassembled WGS sequence"/>
</dbReference>
<dbReference type="UniPathway" id="UPA00241">
    <property type="reaction ID" value="UER00353"/>
</dbReference>
<dbReference type="GO" id="GO:0015941">
    <property type="term" value="P:pantothenate catabolic process"/>
    <property type="evidence" value="ECO:0007669"/>
    <property type="project" value="InterPro"/>
</dbReference>
<keyword evidence="3 4" id="KW-0288">FMN</keyword>
<evidence type="ECO:0000313" key="8">
    <source>
        <dbReference type="Proteomes" id="UP000053171"/>
    </source>
</evidence>
<comment type="caution">
    <text evidence="7">The sequence shown here is derived from an EMBL/GenBank/DDBJ whole genome shotgun (WGS) entry which is preliminary data.</text>
</comment>
<dbReference type="Gene3D" id="3.40.50.10300">
    <property type="entry name" value="CoaB-like"/>
    <property type="match status" value="1"/>
</dbReference>
<dbReference type="PANTHER" id="PTHR14359:SF6">
    <property type="entry name" value="PHOSPHOPANTOTHENOYLCYSTEINE DECARBOXYLASE"/>
    <property type="match status" value="1"/>
</dbReference>
<dbReference type="InterPro" id="IPR036551">
    <property type="entry name" value="Flavin_trans-like"/>
</dbReference>
<keyword evidence="3 4" id="KW-0436">Ligase</keyword>
<gene>
    <name evidence="3" type="primary">coaBC</name>
    <name evidence="7" type="ORF">AN277_0205685</name>
</gene>
<feature type="binding site" evidence="3">
    <location>
        <position position="294"/>
    </location>
    <ligand>
        <name>CTP</name>
        <dbReference type="ChEBI" id="CHEBI:37563"/>
    </ligand>
</feature>
<comment type="similarity">
    <text evidence="3 4">In the C-terminal section; belongs to the PPC synthetase family.</text>
</comment>
<keyword evidence="3" id="KW-0460">Magnesium</keyword>
<dbReference type="AlphaFoldDB" id="A0A199NT80"/>
<comment type="similarity">
    <text evidence="3 4">In the N-terminal section; belongs to the HFCD (homo-oligomeric flavin containing Cys decarboxylase) superfamily.</text>
</comment>
<sequence>MRIVLGIGGGIAAYKAAILLRLLKESGHDVVPLPTDTALRFVGAPTWEALSGHPVNTSVFDEVQAVNHVRQAEDADLVLIAPATADLLARIAAGRADDLLSATVLTATCPVVLAPAMHTQMWTNPATRDNVALLRSRGLRVIEPAVGRLTGADSGPGRLPEPADIARQALAAVSAAGLTPKEATRLARLRVLVTAGGTREALDPVRYLGNRSSGKQGIAVARAAADAGAVAHLVLAHAEVPAPQPTTMLSLSRVSSALQLRERVGELIRQEAPDVVVMAAAVADFRPAAYAETKIKKDPGTQDAPGIELVRNPDILRGIVTDRESDRTPEQPGPVIVGFAAETGSAQASVAELGRAKLESKGCDVLVVNEVGAQKVFGRDETAATILTRRPDGEVEEQEVAGTKDELAAALWRAVLRLIDDQSRRTASSASA</sequence>
<comment type="catalytic activity">
    <reaction evidence="3 4">
        <text>N-[(R)-4-phosphopantothenoyl]-L-cysteine + H(+) = (R)-4'-phosphopantetheine + CO2</text>
        <dbReference type="Rhea" id="RHEA:16793"/>
        <dbReference type="ChEBI" id="CHEBI:15378"/>
        <dbReference type="ChEBI" id="CHEBI:16526"/>
        <dbReference type="ChEBI" id="CHEBI:59458"/>
        <dbReference type="ChEBI" id="CHEBI:61723"/>
        <dbReference type="EC" id="4.1.1.36"/>
    </reaction>
</comment>
<dbReference type="SUPFAM" id="SSF52507">
    <property type="entry name" value="Homo-oligomeric flavin-containing Cys decarboxylases, HFCD"/>
    <property type="match status" value="1"/>
</dbReference>
<feature type="binding site" evidence="3">
    <location>
        <position position="284"/>
    </location>
    <ligand>
        <name>CTP</name>
        <dbReference type="ChEBI" id="CHEBI:37563"/>
    </ligand>
</feature>
<feature type="binding site" evidence="3">
    <location>
        <position position="361"/>
    </location>
    <ligand>
        <name>CTP</name>
        <dbReference type="ChEBI" id="CHEBI:37563"/>
    </ligand>
</feature>
<dbReference type="GO" id="GO:0071513">
    <property type="term" value="C:phosphopantothenoylcysteine decarboxylase complex"/>
    <property type="evidence" value="ECO:0007669"/>
    <property type="project" value="TreeGrafter"/>
</dbReference>
<evidence type="ECO:0000259" key="5">
    <source>
        <dbReference type="Pfam" id="PF02441"/>
    </source>
</evidence>
<dbReference type="EMBL" id="LJBJ02000009">
    <property type="protein sequence ID" value="OAX52025.1"/>
    <property type="molecule type" value="Genomic_DNA"/>
</dbReference>
<organism evidence="7 8">
    <name type="scientific">Rothia kristinae</name>
    <dbReference type="NCBI Taxonomy" id="37923"/>
    <lineage>
        <taxon>Bacteria</taxon>
        <taxon>Bacillati</taxon>
        <taxon>Actinomycetota</taxon>
        <taxon>Actinomycetes</taxon>
        <taxon>Micrococcales</taxon>
        <taxon>Micrococcaceae</taxon>
        <taxon>Rothia</taxon>
    </lineage>
</organism>
<comment type="function">
    <text evidence="4">Catalyzes two steps in the biosynthesis of coenzyme A. In the first step cysteine is conjugated to 4'-phosphopantothenate to form 4-phosphopantothenoylcysteine, in the latter compound is decarboxylated to form 4'-phosphopantotheine.</text>
</comment>
<keyword evidence="3 4" id="KW-0285">Flavoprotein</keyword>
<feature type="binding site" evidence="3">
    <location>
        <begin position="313"/>
        <end position="316"/>
    </location>
    <ligand>
        <name>CTP</name>
        <dbReference type="ChEBI" id="CHEBI:37563"/>
    </ligand>
</feature>